<feature type="active site" description="Nucleophile" evidence="13">
    <location>
        <position position="375"/>
    </location>
</feature>
<keyword evidence="3" id="KW-0723">Serine/threonine-protein kinase</keyword>
<feature type="binding site" evidence="14">
    <location>
        <position position="458"/>
    </location>
    <ligand>
        <name>ATP</name>
        <dbReference type="ChEBI" id="CHEBI:30616"/>
    </ligand>
</feature>
<dbReference type="GO" id="GO:0008173">
    <property type="term" value="F:RNA methyltransferase activity"/>
    <property type="evidence" value="ECO:0007669"/>
    <property type="project" value="InterPro"/>
</dbReference>
<evidence type="ECO:0000259" key="16">
    <source>
        <dbReference type="PROSITE" id="PS51686"/>
    </source>
</evidence>
<feature type="domain" description="SAM-dependent MTase RsmB/NOP-type" evidence="16">
    <location>
        <begin position="166"/>
        <end position="430"/>
    </location>
</feature>
<comment type="caution">
    <text evidence="17">The sequence shown here is derived from an EMBL/GenBank/DDBJ whole genome shotgun (WGS) entry which is preliminary data.</text>
</comment>
<feature type="binding site" evidence="13">
    <location>
        <position position="284"/>
    </location>
    <ligand>
        <name>S-adenosyl-L-methionine</name>
        <dbReference type="ChEBI" id="CHEBI:59789"/>
    </ligand>
</feature>
<keyword evidence="8" id="KW-0418">Kinase</keyword>
<evidence type="ECO:0000256" key="3">
    <source>
        <dbReference type="ARBA" id="ARBA00022527"/>
    </source>
</evidence>
<keyword evidence="4 13" id="KW-0489">Methyltransferase</keyword>
<dbReference type="Pfam" id="PF22458">
    <property type="entry name" value="RsmF-B_ferredox"/>
    <property type="match status" value="1"/>
</dbReference>
<organism evidence="17 18">
    <name type="scientific">Effrenium voratum</name>
    <dbReference type="NCBI Taxonomy" id="2562239"/>
    <lineage>
        <taxon>Eukaryota</taxon>
        <taxon>Sar</taxon>
        <taxon>Alveolata</taxon>
        <taxon>Dinophyceae</taxon>
        <taxon>Suessiales</taxon>
        <taxon>Symbiodiniaceae</taxon>
        <taxon>Effrenium</taxon>
    </lineage>
</organism>
<dbReference type="Pfam" id="PF01189">
    <property type="entry name" value="Methyltr_RsmB-F"/>
    <property type="match status" value="1"/>
</dbReference>
<keyword evidence="5 13" id="KW-0808">Transferase</keyword>
<evidence type="ECO:0000256" key="10">
    <source>
        <dbReference type="ARBA" id="ARBA00022884"/>
    </source>
</evidence>
<gene>
    <name evidence="17" type="ORF">EVOR1521_LOCUS18969</name>
</gene>
<dbReference type="SUPFAM" id="SSF56112">
    <property type="entry name" value="Protein kinase-like (PK-like)"/>
    <property type="match status" value="1"/>
</dbReference>
<dbReference type="PROSITE" id="PS00107">
    <property type="entry name" value="PROTEIN_KINASE_ATP"/>
    <property type="match status" value="1"/>
</dbReference>
<dbReference type="PANTHER" id="PTHR22807:SF53">
    <property type="entry name" value="RIBOSOMAL RNA SMALL SUBUNIT METHYLTRANSFERASE B-RELATED"/>
    <property type="match status" value="1"/>
</dbReference>
<evidence type="ECO:0000256" key="11">
    <source>
        <dbReference type="ARBA" id="ARBA00047811"/>
    </source>
</evidence>
<comment type="similarity">
    <text evidence="13">Belongs to the class I-like SAM-binding methyltransferase superfamily. RsmB/NOP family.</text>
</comment>
<evidence type="ECO:0000256" key="4">
    <source>
        <dbReference type="ARBA" id="ARBA00022603"/>
    </source>
</evidence>
<dbReference type="InterPro" id="IPR001678">
    <property type="entry name" value="MeTrfase_RsmB-F_NOP2_dom"/>
</dbReference>
<dbReference type="GO" id="GO:0003723">
    <property type="term" value="F:RNA binding"/>
    <property type="evidence" value="ECO:0007669"/>
    <property type="project" value="UniProtKB-UniRule"/>
</dbReference>
<evidence type="ECO:0000256" key="12">
    <source>
        <dbReference type="ARBA" id="ARBA00048367"/>
    </source>
</evidence>
<evidence type="ECO:0000256" key="8">
    <source>
        <dbReference type="ARBA" id="ARBA00022777"/>
    </source>
</evidence>
<dbReference type="PROSITE" id="PS51686">
    <property type="entry name" value="SAM_MT_RSMB_NOP"/>
    <property type="match status" value="1"/>
</dbReference>
<dbReference type="InterPro" id="IPR000719">
    <property type="entry name" value="Prot_kinase_dom"/>
</dbReference>
<comment type="similarity">
    <text evidence="1">Belongs to the protein kinase superfamily. CMGC Ser/Thr protein kinase family. CDC2/CDKX subfamily.</text>
</comment>
<accession>A0AA36IVH8</accession>
<dbReference type="PRINTS" id="PR02008">
    <property type="entry name" value="RCMTFAMILY"/>
</dbReference>
<keyword evidence="10 13" id="KW-0694">RNA-binding</keyword>
<evidence type="ECO:0000313" key="18">
    <source>
        <dbReference type="Proteomes" id="UP001178507"/>
    </source>
</evidence>
<dbReference type="SUPFAM" id="SSF53335">
    <property type="entry name" value="S-adenosyl-L-methionine-dependent methyltransferases"/>
    <property type="match status" value="1"/>
</dbReference>
<dbReference type="Proteomes" id="UP001178507">
    <property type="component" value="Unassembled WGS sequence"/>
</dbReference>
<feature type="domain" description="Protein kinase" evidence="15">
    <location>
        <begin position="429"/>
        <end position="717"/>
    </location>
</feature>
<evidence type="ECO:0000256" key="1">
    <source>
        <dbReference type="ARBA" id="ARBA00006485"/>
    </source>
</evidence>
<dbReference type="PROSITE" id="PS50011">
    <property type="entry name" value="PROTEIN_KINASE_DOM"/>
    <property type="match status" value="1"/>
</dbReference>
<evidence type="ECO:0000256" key="7">
    <source>
        <dbReference type="ARBA" id="ARBA00022741"/>
    </source>
</evidence>
<evidence type="ECO:0000256" key="13">
    <source>
        <dbReference type="PROSITE-ProRule" id="PRU01023"/>
    </source>
</evidence>
<name>A0AA36IVH8_9DINO</name>
<evidence type="ECO:0000256" key="14">
    <source>
        <dbReference type="PROSITE-ProRule" id="PRU10141"/>
    </source>
</evidence>
<evidence type="ECO:0000256" key="9">
    <source>
        <dbReference type="ARBA" id="ARBA00022840"/>
    </source>
</evidence>
<dbReference type="EC" id="2.7.11.22" evidence="2"/>
<evidence type="ECO:0000256" key="6">
    <source>
        <dbReference type="ARBA" id="ARBA00022691"/>
    </source>
</evidence>
<dbReference type="PANTHER" id="PTHR22807">
    <property type="entry name" value="NOP2 YEAST -RELATED NOL1/NOP2/FMU SUN DOMAIN-CONTAINING"/>
    <property type="match status" value="1"/>
</dbReference>
<comment type="catalytic activity">
    <reaction evidence="11">
        <text>L-threonyl-[protein] + ATP = O-phospho-L-threonyl-[protein] + ADP + H(+)</text>
        <dbReference type="Rhea" id="RHEA:46608"/>
        <dbReference type="Rhea" id="RHEA-COMP:11060"/>
        <dbReference type="Rhea" id="RHEA-COMP:11605"/>
        <dbReference type="ChEBI" id="CHEBI:15378"/>
        <dbReference type="ChEBI" id="CHEBI:30013"/>
        <dbReference type="ChEBI" id="CHEBI:30616"/>
        <dbReference type="ChEBI" id="CHEBI:61977"/>
        <dbReference type="ChEBI" id="CHEBI:456216"/>
        <dbReference type="EC" id="2.7.11.22"/>
    </reaction>
</comment>
<reference evidence="17" key="1">
    <citation type="submission" date="2023-08" db="EMBL/GenBank/DDBJ databases">
        <authorList>
            <person name="Chen Y."/>
            <person name="Shah S."/>
            <person name="Dougan E. K."/>
            <person name="Thang M."/>
            <person name="Chan C."/>
        </authorList>
    </citation>
    <scope>NUCLEOTIDE SEQUENCE</scope>
</reference>
<dbReference type="InterPro" id="IPR049560">
    <property type="entry name" value="MeTrfase_RsmB-F_NOP2_cat"/>
</dbReference>
<feature type="binding site" evidence="13">
    <location>
        <position position="324"/>
    </location>
    <ligand>
        <name>S-adenosyl-L-methionine</name>
        <dbReference type="ChEBI" id="CHEBI:59789"/>
    </ligand>
</feature>
<dbReference type="Gene3D" id="3.30.200.20">
    <property type="entry name" value="Phosphorylase Kinase, domain 1"/>
    <property type="match status" value="1"/>
</dbReference>
<evidence type="ECO:0000256" key="2">
    <source>
        <dbReference type="ARBA" id="ARBA00012425"/>
    </source>
</evidence>
<keyword evidence="18" id="KW-1185">Reference proteome</keyword>
<evidence type="ECO:0000313" key="17">
    <source>
        <dbReference type="EMBL" id="CAJ1394274.1"/>
    </source>
</evidence>
<dbReference type="Gene3D" id="3.30.70.1170">
    <property type="entry name" value="Sun protein, domain 3"/>
    <property type="match status" value="1"/>
</dbReference>
<dbReference type="Gene3D" id="3.40.50.150">
    <property type="entry name" value="Vaccinia Virus protein VP39"/>
    <property type="match status" value="1"/>
</dbReference>
<dbReference type="GO" id="GO:0001510">
    <property type="term" value="P:RNA methylation"/>
    <property type="evidence" value="ECO:0007669"/>
    <property type="project" value="InterPro"/>
</dbReference>
<dbReference type="InterPro" id="IPR054728">
    <property type="entry name" value="RsmB-like_ferredoxin"/>
</dbReference>
<evidence type="ECO:0000259" key="15">
    <source>
        <dbReference type="PROSITE" id="PS50011"/>
    </source>
</evidence>
<keyword evidence="9 14" id="KW-0067">ATP-binding</keyword>
<comment type="catalytic activity">
    <reaction evidence="12">
        <text>L-seryl-[protein] + ATP = O-phospho-L-seryl-[protein] + ADP + H(+)</text>
        <dbReference type="Rhea" id="RHEA:17989"/>
        <dbReference type="Rhea" id="RHEA-COMP:9863"/>
        <dbReference type="Rhea" id="RHEA-COMP:11604"/>
        <dbReference type="ChEBI" id="CHEBI:15378"/>
        <dbReference type="ChEBI" id="CHEBI:29999"/>
        <dbReference type="ChEBI" id="CHEBI:30616"/>
        <dbReference type="ChEBI" id="CHEBI:83421"/>
        <dbReference type="ChEBI" id="CHEBI:456216"/>
        <dbReference type="EC" id="2.7.11.22"/>
    </reaction>
</comment>
<dbReference type="FunFam" id="3.30.200.20:FF:000375">
    <property type="entry name" value="Cell division related protein kinase 2"/>
    <property type="match status" value="1"/>
</dbReference>
<keyword evidence="7 14" id="KW-0547">Nucleotide-binding</keyword>
<sequence>MACQVDAPPDFSAETATQQTQIDSVARALVRSVSLAALGAWLAAERSDVEKALRRAMRDRHRELCQATRAQIAKRVLGVAVLRKRLAHLLQRAQLPESAELLLALFERRELKVASELDLRGAAEAPLFEEHERPSAAVRLSVAWSLPTWVAEEWVRQFGALEAFRLGRAMSSPARVTLRVNTFKTSRAELMAVLAKRGVRSCPTAQSQLGLWLPDGRPPGGGVWQLPGYKEGLFEVQDEGSQLVALATEARAGERVVDYCAGRGGKTWVLAQLVAPDGLVRAWDVEDFLRQQLVGARQSRAQAQGLVEVLHAKPQELADVVLVDAPCSSSGVLRRHPSQRWALDGSIDLPELQLEILSEASRLVHKGGRLVYATCSLLGEENQAVAERFEASTDGLEFQRWPFADGRSMADLDDNLDEAERAFESQYERVEPSLLGEGTYGKVHKARNIRSNELVAMKQMKIESSEDGIPSTALREISLLKETKDHPNIVRLLNIFYKPNKLVLVFEYVENDLKKQQGRRESFGNAMGGTGLLVSLEPGDLDFEKALPLESGRPFALRLAPSKSAWAAAELFPGWRHRSPKRPLEPVICVDLELDEPDEPTEGSLPAAAPSLREAVASAELQIVADDGDVDEERDRDFALVSFGPQARAGFKAPRRADAHSREMQAEECLLGPGARHQFKRPRALATPARAEGFQGRASTAGLICSAADLLRAQRPE</sequence>
<proteinExistence type="inferred from homology"/>
<dbReference type="InterPro" id="IPR023267">
    <property type="entry name" value="RCMT"/>
</dbReference>
<dbReference type="Pfam" id="PF00069">
    <property type="entry name" value="Pkinase"/>
    <property type="match status" value="1"/>
</dbReference>
<evidence type="ECO:0000256" key="5">
    <source>
        <dbReference type="ARBA" id="ARBA00022679"/>
    </source>
</evidence>
<dbReference type="InterPro" id="IPR011009">
    <property type="entry name" value="Kinase-like_dom_sf"/>
</dbReference>
<dbReference type="GO" id="GO:0005524">
    <property type="term" value="F:ATP binding"/>
    <property type="evidence" value="ECO:0007669"/>
    <property type="project" value="UniProtKB-UniRule"/>
</dbReference>
<dbReference type="InterPro" id="IPR017441">
    <property type="entry name" value="Protein_kinase_ATP_BS"/>
</dbReference>
<dbReference type="EMBL" id="CAUJNA010002791">
    <property type="protein sequence ID" value="CAJ1394274.1"/>
    <property type="molecule type" value="Genomic_DNA"/>
</dbReference>
<dbReference type="GO" id="GO:0004693">
    <property type="term" value="F:cyclin-dependent protein serine/threonine kinase activity"/>
    <property type="evidence" value="ECO:0007669"/>
    <property type="project" value="UniProtKB-EC"/>
</dbReference>
<protein>
    <recommendedName>
        <fullName evidence="2">cyclin-dependent kinase</fullName>
        <ecNumber evidence="2">2.7.11.22</ecNumber>
    </recommendedName>
</protein>
<comment type="caution">
    <text evidence="13">Lacks conserved residue(s) required for the propagation of feature annotation.</text>
</comment>
<dbReference type="SMART" id="SM00220">
    <property type="entry name" value="S_TKc"/>
    <property type="match status" value="1"/>
</dbReference>
<dbReference type="AlphaFoldDB" id="A0AA36IVH8"/>
<keyword evidence="6 13" id="KW-0949">S-adenosyl-L-methionine</keyword>
<dbReference type="InterPro" id="IPR029063">
    <property type="entry name" value="SAM-dependent_MTases_sf"/>
</dbReference>